<accession>A0A517P190</accession>
<reference evidence="1 2" key="1">
    <citation type="submission" date="2019-02" db="EMBL/GenBank/DDBJ databases">
        <title>Deep-cultivation of Planctomycetes and their phenomic and genomic characterization uncovers novel biology.</title>
        <authorList>
            <person name="Wiegand S."/>
            <person name="Jogler M."/>
            <person name="Boedeker C."/>
            <person name="Pinto D."/>
            <person name="Vollmers J."/>
            <person name="Rivas-Marin E."/>
            <person name="Kohn T."/>
            <person name="Peeters S.H."/>
            <person name="Heuer A."/>
            <person name="Rast P."/>
            <person name="Oberbeckmann S."/>
            <person name="Bunk B."/>
            <person name="Jeske O."/>
            <person name="Meyerdierks A."/>
            <person name="Storesund J.E."/>
            <person name="Kallscheuer N."/>
            <person name="Luecker S."/>
            <person name="Lage O.M."/>
            <person name="Pohl T."/>
            <person name="Merkel B.J."/>
            <person name="Hornburger P."/>
            <person name="Mueller R.-W."/>
            <person name="Bruemmer F."/>
            <person name="Labrenz M."/>
            <person name="Spormann A.M."/>
            <person name="Op den Camp H."/>
            <person name="Overmann J."/>
            <person name="Amann R."/>
            <person name="Jetten M.S.M."/>
            <person name="Mascher T."/>
            <person name="Medema M.H."/>
            <person name="Devos D.P."/>
            <person name="Kaster A.-K."/>
            <person name="Ovreas L."/>
            <person name="Rohde M."/>
            <person name="Galperin M.Y."/>
            <person name="Jogler C."/>
        </authorList>
    </citation>
    <scope>NUCLEOTIDE SEQUENCE [LARGE SCALE GENOMIC DNA]</scope>
    <source>
        <strain evidence="1 2">K23_9</strain>
    </source>
</reference>
<dbReference type="EMBL" id="CP036526">
    <property type="protein sequence ID" value="QDT13138.1"/>
    <property type="molecule type" value="Genomic_DNA"/>
</dbReference>
<sequence>MTADEYTEIAVQLLYDLPSLRAMQHMIDERFRSSLLVDPIGLARDLESHFASWAR</sequence>
<evidence type="ECO:0000313" key="2">
    <source>
        <dbReference type="Proteomes" id="UP000319817"/>
    </source>
</evidence>
<protein>
    <submittedName>
        <fullName evidence="1">Uncharacterized protein</fullName>
    </submittedName>
</protein>
<organism evidence="1 2">
    <name type="scientific">Stieleria marina</name>
    <dbReference type="NCBI Taxonomy" id="1930275"/>
    <lineage>
        <taxon>Bacteria</taxon>
        <taxon>Pseudomonadati</taxon>
        <taxon>Planctomycetota</taxon>
        <taxon>Planctomycetia</taxon>
        <taxon>Pirellulales</taxon>
        <taxon>Pirellulaceae</taxon>
        <taxon>Stieleria</taxon>
    </lineage>
</organism>
<evidence type="ECO:0000313" key="1">
    <source>
        <dbReference type="EMBL" id="QDT13138.1"/>
    </source>
</evidence>
<gene>
    <name evidence="1" type="ORF">K239x_51550</name>
</gene>
<proteinExistence type="predicted"/>
<dbReference type="AlphaFoldDB" id="A0A517P190"/>
<dbReference type="Proteomes" id="UP000319817">
    <property type="component" value="Chromosome"/>
</dbReference>
<keyword evidence="2" id="KW-1185">Reference proteome</keyword>
<name>A0A517P190_9BACT</name>